<sequence>MDRVDAWLSQTDELESDPAQDDIPAQDDWPQVWPLKRKLSNMSEASDDRLHRGRRVHSFQLSPDTLNFDFSGWGCCNGGLGFRDNLDRWVPPSIRQVNFFAHSEGVVRIDGSFSVVLCDKGKGTRQLDAHGVLKLVRRANEIQARTTEENNWLVHSISLLQLLVGETGETYPLQVDSVTATDLHREFCPRVKWQPSRSRSSSLRKRQRRAPGAATPLQTPLVDEVLTARANIAITLQNCDETESFRNSPHTGFGRPTLPLPFKNADQLPIITFEVKSLDGSSLEAENQATICANSILQSWRCLGTPSLYSKSGQKSDVAYPTMIRNREFEAQANPPATAHVDIAAEVSTDSPLHATEETEEFGIDHAFGMQSATHEQSKGPTTYYGF</sequence>
<accession>A0AAV9WM66</accession>
<evidence type="ECO:0000256" key="1">
    <source>
        <dbReference type="SAM" id="MobiDB-lite"/>
    </source>
</evidence>
<protein>
    <submittedName>
        <fullName evidence="2">Uncharacterized protein</fullName>
    </submittedName>
</protein>
<evidence type="ECO:0000313" key="2">
    <source>
        <dbReference type="EMBL" id="KAK6511380.1"/>
    </source>
</evidence>
<proteinExistence type="predicted"/>
<evidence type="ECO:0000313" key="3">
    <source>
        <dbReference type="Proteomes" id="UP001370758"/>
    </source>
</evidence>
<organism evidence="2 3">
    <name type="scientific">Arthrobotrys musiformis</name>
    <dbReference type="NCBI Taxonomy" id="47236"/>
    <lineage>
        <taxon>Eukaryota</taxon>
        <taxon>Fungi</taxon>
        <taxon>Dikarya</taxon>
        <taxon>Ascomycota</taxon>
        <taxon>Pezizomycotina</taxon>
        <taxon>Orbiliomycetes</taxon>
        <taxon>Orbiliales</taxon>
        <taxon>Orbiliaceae</taxon>
        <taxon>Arthrobotrys</taxon>
    </lineage>
</organism>
<dbReference type="Proteomes" id="UP001370758">
    <property type="component" value="Unassembled WGS sequence"/>
</dbReference>
<feature type="region of interest" description="Disordered" evidence="1">
    <location>
        <begin position="1"/>
        <end position="28"/>
    </location>
</feature>
<dbReference type="AlphaFoldDB" id="A0AAV9WM66"/>
<name>A0AAV9WM66_9PEZI</name>
<keyword evidence="3" id="KW-1185">Reference proteome</keyword>
<dbReference type="EMBL" id="JAVHJL010000001">
    <property type="protein sequence ID" value="KAK6511380.1"/>
    <property type="molecule type" value="Genomic_DNA"/>
</dbReference>
<gene>
    <name evidence="2" type="ORF">TWF481_000297</name>
</gene>
<comment type="caution">
    <text evidence="2">The sequence shown here is derived from an EMBL/GenBank/DDBJ whole genome shotgun (WGS) entry which is preliminary data.</text>
</comment>
<reference evidence="2 3" key="1">
    <citation type="submission" date="2023-08" db="EMBL/GenBank/DDBJ databases">
        <authorList>
            <person name="Palmer J.M."/>
        </authorList>
    </citation>
    <scope>NUCLEOTIDE SEQUENCE [LARGE SCALE GENOMIC DNA]</scope>
    <source>
        <strain evidence="2 3">TWF481</strain>
    </source>
</reference>